<keyword evidence="3" id="KW-1185">Reference proteome</keyword>
<feature type="non-terminal residue" evidence="2">
    <location>
        <position position="1"/>
    </location>
</feature>
<organism evidence="2 3">
    <name type="scientific">Candidula unifasciata</name>
    <dbReference type="NCBI Taxonomy" id="100452"/>
    <lineage>
        <taxon>Eukaryota</taxon>
        <taxon>Metazoa</taxon>
        <taxon>Spiralia</taxon>
        <taxon>Lophotrochozoa</taxon>
        <taxon>Mollusca</taxon>
        <taxon>Gastropoda</taxon>
        <taxon>Heterobranchia</taxon>
        <taxon>Euthyneura</taxon>
        <taxon>Panpulmonata</taxon>
        <taxon>Eupulmonata</taxon>
        <taxon>Stylommatophora</taxon>
        <taxon>Helicina</taxon>
        <taxon>Helicoidea</taxon>
        <taxon>Geomitridae</taxon>
        <taxon>Candidula</taxon>
    </lineage>
</organism>
<sequence length="62" mass="6547">MICLLFLGVLTFAAGDSPDNGTVSITTTAESTVFKIIVDLCLSLGGLDSNETISFMMNITDQ</sequence>
<dbReference type="EMBL" id="CAJHNH020000458">
    <property type="protein sequence ID" value="CAG5117810.1"/>
    <property type="molecule type" value="Genomic_DNA"/>
</dbReference>
<evidence type="ECO:0000256" key="1">
    <source>
        <dbReference type="SAM" id="SignalP"/>
    </source>
</evidence>
<proteinExistence type="predicted"/>
<comment type="caution">
    <text evidence="2">The sequence shown here is derived from an EMBL/GenBank/DDBJ whole genome shotgun (WGS) entry which is preliminary data.</text>
</comment>
<keyword evidence="1" id="KW-0732">Signal</keyword>
<feature type="signal peptide" evidence="1">
    <location>
        <begin position="1"/>
        <end position="15"/>
    </location>
</feature>
<protein>
    <submittedName>
        <fullName evidence="2">Uncharacterized protein</fullName>
    </submittedName>
</protein>
<feature type="chain" id="PRO_5035725327" evidence="1">
    <location>
        <begin position="16"/>
        <end position="62"/>
    </location>
</feature>
<dbReference type="AlphaFoldDB" id="A0A8S3YS62"/>
<accession>A0A8S3YS62</accession>
<gene>
    <name evidence="2" type="ORF">CUNI_LOCUS3368</name>
</gene>
<reference evidence="2" key="1">
    <citation type="submission" date="2021-04" db="EMBL/GenBank/DDBJ databases">
        <authorList>
            <consortium name="Molecular Ecology Group"/>
        </authorList>
    </citation>
    <scope>NUCLEOTIDE SEQUENCE</scope>
</reference>
<name>A0A8S3YS62_9EUPU</name>
<evidence type="ECO:0000313" key="2">
    <source>
        <dbReference type="EMBL" id="CAG5117810.1"/>
    </source>
</evidence>
<dbReference type="Proteomes" id="UP000678393">
    <property type="component" value="Unassembled WGS sequence"/>
</dbReference>
<evidence type="ECO:0000313" key="3">
    <source>
        <dbReference type="Proteomes" id="UP000678393"/>
    </source>
</evidence>